<dbReference type="GO" id="GO:0004497">
    <property type="term" value="F:monooxygenase activity"/>
    <property type="evidence" value="ECO:0007669"/>
    <property type="project" value="UniProtKB-KW"/>
</dbReference>
<accession>L8JM70</accession>
<dbReference type="GO" id="GO:0020037">
    <property type="term" value="F:heme binding"/>
    <property type="evidence" value="ECO:0007669"/>
    <property type="project" value="InterPro"/>
</dbReference>
<dbReference type="PRINTS" id="PR00359">
    <property type="entry name" value="BP450"/>
</dbReference>
<dbReference type="STRING" id="1237149.C900_00321"/>
<evidence type="ECO:0000313" key="8">
    <source>
        <dbReference type="EMBL" id="ELR68487.1"/>
    </source>
</evidence>
<evidence type="ECO:0000256" key="1">
    <source>
        <dbReference type="ARBA" id="ARBA00010617"/>
    </source>
</evidence>
<dbReference type="PANTHER" id="PTHR46696">
    <property type="entry name" value="P450, PUTATIVE (EUROFUNG)-RELATED"/>
    <property type="match status" value="1"/>
</dbReference>
<keyword evidence="9" id="KW-1185">Reference proteome</keyword>
<dbReference type="PROSITE" id="PS00086">
    <property type="entry name" value="CYTOCHROME_P450"/>
    <property type="match status" value="1"/>
</dbReference>
<keyword evidence="4 7" id="KW-0560">Oxidoreductase</keyword>
<protein>
    <submittedName>
        <fullName evidence="8">Putative cytochrome P450 hydroxylase</fullName>
    </submittedName>
</protein>
<dbReference type="InterPro" id="IPR001128">
    <property type="entry name" value="Cyt_P450"/>
</dbReference>
<evidence type="ECO:0000256" key="5">
    <source>
        <dbReference type="ARBA" id="ARBA00023004"/>
    </source>
</evidence>
<gene>
    <name evidence="8" type="ORF">C900_00321</name>
</gene>
<dbReference type="PATRIC" id="fig|1237149.3.peg.5435"/>
<dbReference type="CDD" id="cd20625">
    <property type="entry name" value="CYP164-like"/>
    <property type="match status" value="1"/>
</dbReference>
<evidence type="ECO:0000256" key="4">
    <source>
        <dbReference type="ARBA" id="ARBA00023002"/>
    </source>
</evidence>
<dbReference type="InterPro" id="IPR002397">
    <property type="entry name" value="Cyt_P450_B"/>
</dbReference>
<dbReference type="RefSeq" id="WP_009583236.1">
    <property type="nucleotide sequence ID" value="NZ_AMZN01000111.1"/>
</dbReference>
<dbReference type="GO" id="GO:0016705">
    <property type="term" value="F:oxidoreductase activity, acting on paired donors, with incorporation or reduction of molecular oxygen"/>
    <property type="evidence" value="ECO:0007669"/>
    <property type="project" value="InterPro"/>
</dbReference>
<evidence type="ECO:0000256" key="6">
    <source>
        <dbReference type="ARBA" id="ARBA00023033"/>
    </source>
</evidence>
<organism evidence="8 9">
    <name type="scientific">Fulvivirga imtechensis AK7</name>
    <dbReference type="NCBI Taxonomy" id="1237149"/>
    <lineage>
        <taxon>Bacteria</taxon>
        <taxon>Pseudomonadati</taxon>
        <taxon>Bacteroidota</taxon>
        <taxon>Cytophagia</taxon>
        <taxon>Cytophagales</taxon>
        <taxon>Fulvivirgaceae</taxon>
        <taxon>Fulvivirga</taxon>
    </lineage>
</organism>
<keyword evidence="5 7" id="KW-0408">Iron</keyword>
<dbReference type="PANTHER" id="PTHR46696:SF1">
    <property type="entry name" value="CYTOCHROME P450 YJIB-RELATED"/>
    <property type="match status" value="1"/>
</dbReference>
<name>L8JM70_9BACT</name>
<evidence type="ECO:0000313" key="9">
    <source>
        <dbReference type="Proteomes" id="UP000011135"/>
    </source>
</evidence>
<reference evidence="8 9" key="1">
    <citation type="submission" date="2012-12" db="EMBL/GenBank/DDBJ databases">
        <title>Genome assembly of Fulvivirga imtechensis AK7.</title>
        <authorList>
            <person name="Nupur N."/>
            <person name="Khatri I."/>
            <person name="Kumar R."/>
            <person name="Subramanian S."/>
            <person name="Pinnaka A."/>
        </authorList>
    </citation>
    <scope>NUCLEOTIDE SEQUENCE [LARGE SCALE GENOMIC DNA]</scope>
    <source>
        <strain evidence="8 9">AK7</strain>
    </source>
</reference>
<dbReference type="GO" id="GO:0005506">
    <property type="term" value="F:iron ion binding"/>
    <property type="evidence" value="ECO:0007669"/>
    <property type="project" value="InterPro"/>
</dbReference>
<keyword evidence="2 7" id="KW-0349">Heme</keyword>
<dbReference type="OrthoDB" id="9801155at2"/>
<keyword evidence="3 7" id="KW-0479">Metal-binding</keyword>
<proteinExistence type="inferred from homology"/>
<evidence type="ECO:0000256" key="3">
    <source>
        <dbReference type="ARBA" id="ARBA00022723"/>
    </source>
</evidence>
<dbReference type="EMBL" id="AMZN01000111">
    <property type="protein sequence ID" value="ELR68487.1"/>
    <property type="molecule type" value="Genomic_DNA"/>
</dbReference>
<dbReference type="SUPFAM" id="SSF48264">
    <property type="entry name" value="Cytochrome P450"/>
    <property type="match status" value="1"/>
</dbReference>
<comment type="similarity">
    <text evidence="1 7">Belongs to the cytochrome P450 family.</text>
</comment>
<keyword evidence="6 7" id="KW-0503">Monooxygenase</keyword>
<dbReference type="FunFam" id="1.10.630.10:FF:000018">
    <property type="entry name" value="Cytochrome P450 monooxygenase"/>
    <property type="match status" value="1"/>
</dbReference>
<comment type="caution">
    <text evidence="8">The sequence shown here is derived from an EMBL/GenBank/DDBJ whole genome shotgun (WGS) entry which is preliminary data.</text>
</comment>
<dbReference type="Proteomes" id="UP000011135">
    <property type="component" value="Unassembled WGS sequence"/>
</dbReference>
<sequence length="398" mass="45213">MHWNPLDSKNIANPYPLYKELRENAPVFKAHTGEWLITGYPEIRQILKDSQFLVGNKKEWLNKGITYFNQKDQDFSAIADAINTFILLINPPEHTKIRKLVMAAWDDRVVEKIIDENVSSLLKSLRGRKNFDAVNDFASHLPAMTIAQIMGIPPEDYVHLRDAGRDMIKAVDPYNTYKDFVVMTDAANHFISYFSSIIAAKTLHPGKDLISKIVVNNQKESPPLSASQLVSLCIFLFIAGEETTIGFVSTSLLNLHKNPEQRQWLTGHMQALPTAIEELLRYDGPVHLLGRIVGEDLEFEGHAMKKGEVATLCLASANRDARQFEQADRFLPQRTPNRHIAFGSGIHFCLGDWLAKKQATIALSRFLKAFPNYQLDMDQIEWNNNLSIRSLKKLMVQV</sequence>
<dbReference type="Gene3D" id="1.10.630.10">
    <property type="entry name" value="Cytochrome P450"/>
    <property type="match status" value="1"/>
</dbReference>
<dbReference type="eggNOG" id="COG2124">
    <property type="taxonomic scope" value="Bacteria"/>
</dbReference>
<dbReference type="Pfam" id="PF00067">
    <property type="entry name" value="p450"/>
    <property type="match status" value="1"/>
</dbReference>
<dbReference type="AlphaFoldDB" id="L8JM70"/>
<evidence type="ECO:0000256" key="7">
    <source>
        <dbReference type="RuleBase" id="RU000461"/>
    </source>
</evidence>
<dbReference type="InterPro" id="IPR036396">
    <property type="entry name" value="Cyt_P450_sf"/>
</dbReference>
<dbReference type="InterPro" id="IPR017972">
    <property type="entry name" value="Cyt_P450_CS"/>
</dbReference>
<evidence type="ECO:0000256" key="2">
    <source>
        <dbReference type="ARBA" id="ARBA00022617"/>
    </source>
</evidence>